<sequence length="424" mass="45702">MRNRRAGLGSLLACTAVLAAVTTACGSDSGTSADGKIELTIATFNQFGYEELLKEYEAAHPNVKVTERKTGQAADHHKNLFTKMAAGSGLADVEGVEEGYLSQVMTRAGQFNNLKEIGPNVDGRWLDWKTKSVTAKGGELIGYGTDIGPLAMCYRKDLLEAGGIPTDEAGIAATFATWDSYFAAGKQYAEKTGKAWFDSAAQVFNPMHNQAEVGYFDKDDKLVIDSNGDKALWGKVTTAVAQGQSAKLKAWTPEWETGFRESAFATKTCPAWLLGNIEKNSGPEHKGKWVVTGSFPDGGGNWGGSFLTVPKQSKHPKEAAELAAWLTAPEQQIKAFKAKNTFPSQLKALDDPALTESTNEYFGQQVGKLYAEQAKKVDVAQYKGPKDGQIQDDIVGPALLSVEQGTNADEAWKKVVEDAQKATK</sequence>
<dbReference type="EMBL" id="CP023445">
    <property type="protein sequence ID" value="ATE53394.1"/>
    <property type="molecule type" value="Genomic_DNA"/>
</dbReference>
<feature type="signal peptide" evidence="1">
    <location>
        <begin position="1"/>
        <end position="19"/>
    </location>
</feature>
<dbReference type="SUPFAM" id="SSF53850">
    <property type="entry name" value="Periplasmic binding protein-like II"/>
    <property type="match status" value="1"/>
</dbReference>
<dbReference type="InterPro" id="IPR006059">
    <property type="entry name" value="SBP"/>
</dbReference>
<feature type="chain" id="PRO_5038728010" evidence="1">
    <location>
        <begin position="20"/>
        <end position="424"/>
    </location>
</feature>
<dbReference type="Pfam" id="PF13416">
    <property type="entry name" value="SBP_bac_8"/>
    <property type="match status" value="1"/>
</dbReference>
<dbReference type="PROSITE" id="PS51257">
    <property type="entry name" value="PROKAR_LIPOPROTEIN"/>
    <property type="match status" value="1"/>
</dbReference>
<evidence type="ECO:0000256" key="1">
    <source>
        <dbReference type="SAM" id="SignalP"/>
    </source>
</evidence>
<protein>
    <submittedName>
        <fullName evidence="2">Sugar ABC transporter substrate-binding protein</fullName>
    </submittedName>
</protein>
<dbReference type="KEGG" id="apre:CNX65_08900"/>
<proteinExistence type="predicted"/>
<dbReference type="PANTHER" id="PTHR43649:SF32">
    <property type="entry name" value="SUGAR BINDING SECRETED PROTEIN"/>
    <property type="match status" value="1"/>
</dbReference>
<name>A0A290Z335_9PSEU</name>
<reference evidence="2" key="1">
    <citation type="submission" date="2017-09" db="EMBL/GenBank/DDBJ databases">
        <title>Complete Genome Sequence of ansamitocin-producing Bacterium Actinosynnema pretiosum X47.</title>
        <authorList>
            <person name="Cao G."/>
            <person name="Zong G."/>
            <person name="Zhong C."/>
            <person name="Fu J."/>
        </authorList>
    </citation>
    <scope>NUCLEOTIDE SEQUENCE [LARGE SCALE GENOMIC DNA]</scope>
    <source>
        <strain evidence="2">X47</strain>
    </source>
</reference>
<dbReference type="InterPro" id="IPR050490">
    <property type="entry name" value="Bact_solute-bd_prot1"/>
</dbReference>
<evidence type="ECO:0000313" key="3">
    <source>
        <dbReference type="Proteomes" id="UP000218505"/>
    </source>
</evidence>
<gene>
    <name evidence="2" type="ORF">CNX65_08900</name>
</gene>
<dbReference type="RefSeq" id="WP_096492339.1">
    <property type="nucleotide sequence ID" value="NZ_CP023445.1"/>
</dbReference>
<keyword evidence="1" id="KW-0732">Signal</keyword>
<dbReference type="AlphaFoldDB" id="A0A290Z335"/>
<keyword evidence="3" id="KW-1185">Reference proteome</keyword>
<dbReference type="PANTHER" id="PTHR43649">
    <property type="entry name" value="ARABINOSE-BINDING PROTEIN-RELATED"/>
    <property type="match status" value="1"/>
</dbReference>
<evidence type="ECO:0000313" key="2">
    <source>
        <dbReference type="EMBL" id="ATE53394.1"/>
    </source>
</evidence>
<accession>A0A290Z335</accession>
<dbReference type="Gene3D" id="3.40.190.10">
    <property type="entry name" value="Periplasmic binding protein-like II"/>
    <property type="match status" value="1"/>
</dbReference>
<organism evidence="2 3">
    <name type="scientific">Actinosynnema pretiosum</name>
    <dbReference type="NCBI Taxonomy" id="42197"/>
    <lineage>
        <taxon>Bacteria</taxon>
        <taxon>Bacillati</taxon>
        <taxon>Actinomycetota</taxon>
        <taxon>Actinomycetes</taxon>
        <taxon>Pseudonocardiales</taxon>
        <taxon>Pseudonocardiaceae</taxon>
        <taxon>Actinosynnema</taxon>
    </lineage>
</organism>
<dbReference type="Proteomes" id="UP000218505">
    <property type="component" value="Chromosome"/>
</dbReference>